<dbReference type="Proteomes" id="UP000677305">
    <property type="component" value="Chromosome"/>
</dbReference>
<feature type="coiled-coil region" evidence="1">
    <location>
        <begin position="106"/>
        <end position="133"/>
    </location>
</feature>
<dbReference type="RefSeq" id="WP_212690705.1">
    <property type="nucleotide sequence ID" value="NZ_CP058561.1"/>
</dbReference>
<name>A0A8J8SDJ9_9FIRM</name>
<gene>
    <name evidence="2" type="ORF">HYG85_17200</name>
</gene>
<dbReference type="KEGG" id="vgu:HYG85_17200"/>
<organism evidence="2 3">
    <name type="scientific">Vallitalea guaymasensis</name>
    <dbReference type="NCBI Taxonomy" id="1185412"/>
    <lineage>
        <taxon>Bacteria</taxon>
        <taxon>Bacillati</taxon>
        <taxon>Bacillota</taxon>
        <taxon>Clostridia</taxon>
        <taxon>Lachnospirales</taxon>
        <taxon>Vallitaleaceae</taxon>
        <taxon>Vallitalea</taxon>
    </lineage>
</organism>
<protein>
    <submittedName>
        <fullName evidence="2">Uncharacterized protein</fullName>
    </submittedName>
</protein>
<proteinExistence type="predicted"/>
<dbReference type="AlphaFoldDB" id="A0A8J8SDJ9"/>
<dbReference type="EMBL" id="CP058561">
    <property type="protein sequence ID" value="QUH30551.1"/>
    <property type="molecule type" value="Genomic_DNA"/>
</dbReference>
<sequence length="178" mass="21172">MKRVIGVLFIISLLVNIYLINSYLKLNEVNKHNIEEIYFSYYLVFDDIVSNFDNYSNLTITECDKLIRNVNKAKIYGELISLYDKNSDLEDICFYLNIGFGEILITLKEENNLDNVEKNYQLLLQQIKVTHDNLKKNIIIYDNSEKTGYRINRKYDDIVFKNIYTNIRVMLKDNKKLQ</sequence>
<accession>A0A8J8SDJ9</accession>
<keyword evidence="3" id="KW-1185">Reference proteome</keyword>
<keyword evidence="1" id="KW-0175">Coiled coil</keyword>
<reference evidence="2 3" key="1">
    <citation type="submission" date="2020-07" db="EMBL/GenBank/DDBJ databases">
        <title>Vallitalea guaymasensis genome.</title>
        <authorList>
            <person name="Postec A."/>
        </authorList>
    </citation>
    <scope>NUCLEOTIDE SEQUENCE [LARGE SCALE GENOMIC DNA]</scope>
    <source>
        <strain evidence="2 3">Ra1766G1</strain>
    </source>
</reference>
<evidence type="ECO:0000313" key="2">
    <source>
        <dbReference type="EMBL" id="QUH30551.1"/>
    </source>
</evidence>
<evidence type="ECO:0000256" key="1">
    <source>
        <dbReference type="SAM" id="Coils"/>
    </source>
</evidence>
<evidence type="ECO:0000313" key="3">
    <source>
        <dbReference type="Proteomes" id="UP000677305"/>
    </source>
</evidence>